<reference evidence="2 3" key="1">
    <citation type="submission" date="2017-08" db="EMBL/GenBank/DDBJ databases">
        <authorList>
            <person name="de Groot N.N."/>
        </authorList>
    </citation>
    <scope>NUCLEOTIDE SEQUENCE [LARGE SCALE GENOMIC DNA]</scope>
    <source>
        <strain evidence="2 3">HM2</strain>
    </source>
</reference>
<dbReference type="PROSITE" id="PS51257">
    <property type="entry name" value="PROKAR_LIPOPROTEIN"/>
    <property type="match status" value="1"/>
</dbReference>
<proteinExistence type="predicted"/>
<name>A0A380RYL5_FIBSU</name>
<dbReference type="Proteomes" id="UP000255423">
    <property type="component" value="Unassembled WGS sequence"/>
</dbReference>
<feature type="chain" id="PRO_5016582402" description="Lipoprotein" evidence="1">
    <location>
        <begin position="22"/>
        <end position="767"/>
    </location>
</feature>
<gene>
    <name evidence="2" type="ORF">SAMN05661053_1309</name>
</gene>
<evidence type="ECO:0000313" key="2">
    <source>
        <dbReference type="EMBL" id="SUQ20057.1"/>
    </source>
</evidence>
<dbReference type="RefSeq" id="WP_181369057.1">
    <property type="nucleotide sequence ID" value="NZ_UHJL01000001.1"/>
</dbReference>
<feature type="signal peptide" evidence="1">
    <location>
        <begin position="1"/>
        <end position="21"/>
    </location>
</feature>
<dbReference type="AlphaFoldDB" id="A0A380RYL5"/>
<sequence>MSRKILEIAFSALLFVVAACSDDNPSVSLVEPIADESSSSVGALSSDGGVIESSSTGAVKTARYNLWDPAVDYKVNTGDDSTGFWRTFGDNLFGHQGESKVIFPVELEKSSTPLSSVFKHCDGLCGSIQPDYLMLGPWAGVEIQLAKEGSTADISSWGGICVTYESDYSISVYLKVQVDGFDSNSLTKPFEAYPANYLSETTIGESPAPTLFNLFSTNEVQTECMKWSSFDVSSWAKNSGSSQISKVYTGDEAAKEIQSIMFVIQSRGDDENKVFNIKGVSTYDPSNATQGWKYPDEKFYERFPVDDTLTCLWKGGLGDTHVNTGYNDRDEYAGMLVPFDESPANSYAHIEYPAYPSMEFGPYMYESVIGECSGFCGTMDFYLDGSEYAVGGITFNIAGSTDDDYVFEDVQDWGGVCVTYFSEKDAYLNFVVKDVPYENSPKVALPKSNELVERCFTWNEIAPNDPNMGRAVGAIQFAVKGTVDYEKFRFNLAGIGKYSDNGACSIETPVITPKSSSSAWVRSSSSVGTSKHHKLYVEEQCILLTDLWNFVGSVNTGCNRSEDDNAGRWYRIEDSSAVNKSNFTQPLKDEETIYLEENGGVEFPDSCGRNHHSLYEGGVCGTAEFKDDYFAGLGFYVAGFDHENGSLLSGDVDEKWGGICVTYASEADIDVVMNSSGVYDIQQLPKLPKVTLPKSSKAVTSCLPWNEFKSDDGKLVDPKNLTTVNFVVYGEKGTRKKFNIHGLGKYSTYAEYDYSLKCPIEEHFVTE</sequence>
<keyword evidence="1" id="KW-0732">Signal</keyword>
<organism evidence="2 3">
    <name type="scientific">Fibrobacter succinogenes</name>
    <name type="common">Bacteroides succinogenes</name>
    <dbReference type="NCBI Taxonomy" id="833"/>
    <lineage>
        <taxon>Bacteria</taxon>
        <taxon>Pseudomonadati</taxon>
        <taxon>Fibrobacterota</taxon>
        <taxon>Fibrobacteria</taxon>
        <taxon>Fibrobacterales</taxon>
        <taxon>Fibrobacteraceae</taxon>
        <taxon>Fibrobacter</taxon>
    </lineage>
</organism>
<protein>
    <recommendedName>
        <fullName evidence="4">Lipoprotein</fullName>
    </recommendedName>
</protein>
<evidence type="ECO:0000313" key="3">
    <source>
        <dbReference type="Proteomes" id="UP000255423"/>
    </source>
</evidence>
<evidence type="ECO:0008006" key="4">
    <source>
        <dbReference type="Google" id="ProtNLM"/>
    </source>
</evidence>
<dbReference type="EMBL" id="UHJL01000001">
    <property type="protein sequence ID" value="SUQ20057.1"/>
    <property type="molecule type" value="Genomic_DNA"/>
</dbReference>
<accession>A0A380RYL5</accession>
<evidence type="ECO:0000256" key="1">
    <source>
        <dbReference type="SAM" id="SignalP"/>
    </source>
</evidence>